<protein>
    <recommendedName>
        <fullName evidence="6">NADPH-dependent FMN reductase-like domain-containing protein</fullName>
    </recommendedName>
</protein>
<comment type="cofactor">
    <cofactor evidence="1">
        <name>FMN</name>
        <dbReference type="ChEBI" id="CHEBI:58210"/>
    </cofactor>
</comment>
<dbReference type="PATRIC" id="fig|521002.11.peg.1275"/>
<keyword evidence="4" id="KW-0288">FMN</keyword>
<reference evidence="7 8" key="1">
    <citation type="submission" date="2010-01" db="EMBL/GenBank/DDBJ databases">
        <authorList>
            <person name="Weinstock G."/>
            <person name="Sodergren E."/>
            <person name="Clifton S."/>
            <person name="Fulton L."/>
            <person name="Fulton B."/>
            <person name="Courtney L."/>
            <person name="Fronick C."/>
            <person name="Harrison M."/>
            <person name="Strong C."/>
            <person name="Farmer C."/>
            <person name="Delahaunty K."/>
            <person name="Markovic C."/>
            <person name="Hall O."/>
            <person name="Minx P."/>
            <person name="Tomlinson C."/>
            <person name="Mitreva M."/>
            <person name="Nelson J."/>
            <person name="Hou S."/>
            <person name="Wollam A."/>
            <person name="Pepin K.H."/>
            <person name="Johnson M."/>
            <person name="Bhonagiri V."/>
            <person name="Nash W.E."/>
            <person name="Warren W."/>
            <person name="Chinwalla A."/>
            <person name="Mardis E.R."/>
            <person name="Wilson R.K."/>
        </authorList>
    </citation>
    <scope>NUCLEOTIDE SEQUENCE [LARGE SCALE GENOMIC DNA]</scope>
    <source>
        <strain evidence="7 8">DSM 2374</strain>
    </source>
</reference>
<dbReference type="InterPro" id="IPR051796">
    <property type="entry name" value="ISF_SsuE-like"/>
</dbReference>
<evidence type="ECO:0000313" key="8">
    <source>
        <dbReference type="Proteomes" id="UP000004028"/>
    </source>
</evidence>
<evidence type="ECO:0000256" key="3">
    <source>
        <dbReference type="ARBA" id="ARBA00022630"/>
    </source>
</evidence>
<name>D2ZR29_METSM</name>
<evidence type="ECO:0000256" key="2">
    <source>
        <dbReference type="ARBA" id="ARBA00001966"/>
    </source>
</evidence>
<dbReference type="HOGENOM" id="CLU_050993_4_2_2"/>
<dbReference type="RefSeq" id="WP_004033709.1">
    <property type="nucleotide sequence ID" value="NZ_GG704759.1"/>
</dbReference>
<proteinExistence type="inferred from homology"/>
<evidence type="ECO:0000259" key="6">
    <source>
        <dbReference type="Pfam" id="PF03358"/>
    </source>
</evidence>
<evidence type="ECO:0000256" key="4">
    <source>
        <dbReference type="ARBA" id="ARBA00022643"/>
    </source>
</evidence>
<dbReference type="InterPro" id="IPR029039">
    <property type="entry name" value="Flavoprotein-like_sf"/>
</dbReference>
<evidence type="ECO:0000256" key="5">
    <source>
        <dbReference type="ARBA" id="ARBA00038292"/>
    </source>
</evidence>
<evidence type="ECO:0000313" key="7">
    <source>
        <dbReference type="EMBL" id="EFC93726.1"/>
    </source>
</evidence>
<dbReference type="InterPro" id="IPR005025">
    <property type="entry name" value="FMN_Rdtase-like_dom"/>
</dbReference>
<dbReference type="AlphaFoldDB" id="D2ZR29"/>
<dbReference type="GO" id="GO:0016491">
    <property type="term" value="F:oxidoreductase activity"/>
    <property type="evidence" value="ECO:0007669"/>
    <property type="project" value="InterPro"/>
</dbReference>
<dbReference type="PANTHER" id="PTHR43278">
    <property type="entry name" value="NAD(P)H-DEPENDENT FMN-CONTAINING OXIDOREDUCTASE YWQN-RELATED"/>
    <property type="match status" value="1"/>
</dbReference>
<dbReference type="Pfam" id="PF03358">
    <property type="entry name" value="FMN_red"/>
    <property type="match status" value="1"/>
</dbReference>
<feature type="domain" description="NADPH-dependent FMN reductase-like" evidence="6">
    <location>
        <begin position="17"/>
        <end position="82"/>
    </location>
</feature>
<evidence type="ECO:0000256" key="1">
    <source>
        <dbReference type="ARBA" id="ARBA00001917"/>
    </source>
</evidence>
<accession>D2ZR29</accession>
<dbReference type="EMBL" id="ABYV02000006">
    <property type="protein sequence ID" value="EFC93726.1"/>
    <property type="molecule type" value="Genomic_DNA"/>
</dbReference>
<sequence length="137" mass="15192">MRFINYCKGCLGCVSSGECVIHDDMSGILEDMVDADVIVFASPIYFNTISGQMKTMIDRLTPKARQLNDKDYYFLFSAASDNQKSLEPAVCELRGFLNCIGVESEKGIVFGLNAESEGEINHNENALNQAFEFGKNI</sequence>
<comment type="cofactor">
    <cofactor evidence="2">
        <name>[4Fe-4S] cluster</name>
        <dbReference type="ChEBI" id="CHEBI:49883"/>
    </cofactor>
</comment>
<dbReference type="Proteomes" id="UP000004028">
    <property type="component" value="Unassembled WGS sequence"/>
</dbReference>
<gene>
    <name evidence="7" type="ORF">METSMIF1_03312</name>
</gene>
<comment type="similarity">
    <text evidence="5">Belongs to the SsuE family. Isf subfamily.</text>
</comment>
<dbReference type="Gene3D" id="3.40.50.360">
    <property type="match status" value="1"/>
</dbReference>
<organism evidence="7 8">
    <name type="scientific">Methanobrevibacter smithii DSM 2374</name>
    <dbReference type="NCBI Taxonomy" id="521002"/>
    <lineage>
        <taxon>Archaea</taxon>
        <taxon>Methanobacteriati</taxon>
        <taxon>Methanobacteriota</taxon>
        <taxon>Methanomada group</taxon>
        <taxon>Methanobacteria</taxon>
        <taxon>Methanobacteriales</taxon>
        <taxon>Methanobacteriaceae</taxon>
        <taxon>Methanobrevibacter</taxon>
    </lineage>
</organism>
<keyword evidence="3" id="KW-0285">Flavoprotein</keyword>
<dbReference type="PANTHER" id="PTHR43278:SF2">
    <property type="entry name" value="IRON-SULFUR FLAVOPROTEIN"/>
    <property type="match status" value="1"/>
</dbReference>
<comment type="caution">
    <text evidence="7">The sequence shown here is derived from an EMBL/GenBank/DDBJ whole genome shotgun (WGS) entry which is preliminary data.</text>
</comment>
<dbReference type="SUPFAM" id="SSF52218">
    <property type="entry name" value="Flavoproteins"/>
    <property type="match status" value="1"/>
</dbReference>